<sequence>MAGVEPGSLRVYVMDLLASSSMLVWAKYGYQGPDWKHAYVPIRGNGNYKTRFEYVRGYGFDSAVAIDQITLSPEECPGTSDLIQLPSTTLSPPTPSSVWANVPPSFYDCTFEGGSTCNWTQDSGTSMQWAVHKGEDFHQQDHTNNSVSGYILAADASTSGTDNSTARLLSPTIPPGPRCVLLAFSMRWFGTYSLNVYRRIDGKGEKLLWSRRGQQGVGWKEAEFPVSSDQPYQLVLEAIHQNPNLGHLFVDDVRMSTGSCPDLAADADIWSCDFEETDGKQCGFGVSSSPSGNWTLSTEIVNVGVEQMNITDHTLNAPEGHFLYSHVVVNSSATIKSGLIDARDSTTPLCLSFYCRQIGKGAGQLNVSVTSPGAVTTWSRSFDLGPGWRKMLVNVEPNGDFAVAFQAVIGQSKVSYAIDDILISEGECKTGESCTFEHDLCQWSNYGHDPDPGFYWTPMRGVSTGGGYRPACDHTFGTVYGHSLQMETVGAPVGTRVRLYSQEFSASDNPICLSFWYHMFGKDVGQLRVMVTNDPSSGDDLNEANLWELDGPTDDLWHEAHVNISSLYTKTPYMVVIEGTVGTSTQGDISIDDTLFFVDSCTTLPSYAEPSRSALNTLACDFMDTLCGWSQGQSDDGDFELGHATSTQCQFGDSGHLMLTSKGTDLSTTELLSPVIAPTRQSCLNFHYHMYCWLGQVTFSVLRWSNGLEVMEYYQEVKNGQTIKGNGDSCERLMSINIDSTTNFQIVFQVTLHDAQNSGVIINDVTLVPGPCKRRDVCDLESDMCGFFGTQGTTLHWQRVQALDHTTHGTDGHILQLRSNGKPEGSAGDLLSMMLPGTGPECLQFWYKLTSQPGAGLFKVLMMEKKGEGWPVTMVALWSTSEPTGSDWVVMRLEIPASASYMVRWLQTGK</sequence>
<feature type="domain" description="MAM" evidence="1">
    <location>
        <begin position="432"/>
        <end position="603"/>
    </location>
</feature>
<feature type="domain" description="MAM" evidence="1">
    <location>
        <begin position="1"/>
        <end position="78"/>
    </location>
</feature>
<dbReference type="Pfam" id="PF00629">
    <property type="entry name" value="MAM"/>
    <property type="match status" value="6"/>
</dbReference>
<proteinExistence type="predicted"/>
<dbReference type="InterPro" id="IPR000998">
    <property type="entry name" value="MAM_dom"/>
</dbReference>
<feature type="domain" description="MAM" evidence="1">
    <location>
        <begin position="618"/>
        <end position="774"/>
    </location>
</feature>
<dbReference type="Proteomes" id="UP000694888">
    <property type="component" value="Unplaced"/>
</dbReference>
<evidence type="ECO:0000313" key="2">
    <source>
        <dbReference type="Proteomes" id="UP000694888"/>
    </source>
</evidence>
<gene>
    <name evidence="3" type="primary">LOC118478150</name>
</gene>
<dbReference type="InterPro" id="IPR013320">
    <property type="entry name" value="ConA-like_dom_sf"/>
</dbReference>
<evidence type="ECO:0000313" key="3">
    <source>
        <dbReference type="RefSeq" id="XP_035827016.1"/>
    </source>
</evidence>
<reference evidence="3" key="1">
    <citation type="submission" date="2025-08" db="UniProtKB">
        <authorList>
            <consortium name="RefSeq"/>
        </authorList>
    </citation>
    <scope>IDENTIFICATION</scope>
</reference>
<dbReference type="CDD" id="cd06263">
    <property type="entry name" value="MAM"/>
    <property type="match status" value="4"/>
</dbReference>
<accession>A0ABM1VX74</accession>
<dbReference type="PANTHER" id="PTHR23282:SF101">
    <property type="entry name" value="MAM DOMAIN-CONTAINING PROTEIN"/>
    <property type="match status" value="1"/>
</dbReference>
<keyword evidence="2" id="KW-1185">Reference proteome</keyword>
<feature type="domain" description="MAM" evidence="1">
    <location>
        <begin position="776"/>
        <end position="903"/>
    </location>
</feature>
<dbReference type="SUPFAM" id="SSF49899">
    <property type="entry name" value="Concanavalin A-like lectins/glucanases"/>
    <property type="match status" value="6"/>
</dbReference>
<organism evidence="2 3">
    <name type="scientific">Aplysia californica</name>
    <name type="common">California sea hare</name>
    <dbReference type="NCBI Taxonomy" id="6500"/>
    <lineage>
        <taxon>Eukaryota</taxon>
        <taxon>Metazoa</taxon>
        <taxon>Spiralia</taxon>
        <taxon>Lophotrochozoa</taxon>
        <taxon>Mollusca</taxon>
        <taxon>Gastropoda</taxon>
        <taxon>Heterobranchia</taxon>
        <taxon>Euthyneura</taxon>
        <taxon>Tectipleura</taxon>
        <taxon>Aplysiida</taxon>
        <taxon>Aplysioidea</taxon>
        <taxon>Aplysiidae</taxon>
        <taxon>Aplysia</taxon>
    </lineage>
</organism>
<dbReference type="SMART" id="SM00137">
    <property type="entry name" value="MAM"/>
    <property type="match status" value="4"/>
</dbReference>
<dbReference type="InterPro" id="IPR051560">
    <property type="entry name" value="MAM_domain-containing"/>
</dbReference>
<dbReference type="PROSITE" id="PS00740">
    <property type="entry name" value="MAM_1"/>
    <property type="match status" value="1"/>
</dbReference>
<protein>
    <submittedName>
        <fullName evidence="3">MAM and LDL-receptor class A domain-containing protein 1-like</fullName>
    </submittedName>
</protein>
<feature type="domain" description="MAM" evidence="1">
    <location>
        <begin position="107"/>
        <end position="262"/>
    </location>
</feature>
<evidence type="ECO:0000259" key="1">
    <source>
        <dbReference type="PROSITE" id="PS50060"/>
    </source>
</evidence>
<dbReference type="GeneID" id="118478150"/>
<dbReference type="PANTHER" id="PTHR23282">
    <property type="entry name" value="APICAL ENDOSOMAL GLYCOPROTEIN PRECURSOR"/>
    <property type="match status" value="1"/>
</dbReference>
<feature type="domain" description="MAM" evidence="1">
    <location>
        <begin position="270"/>
        <end position="430"/>
    </location>
</feature>
<name>A0ABM1VX74_APLCA</name>
<dbReference type="PROSITE" id="PS50060">
    <property type="entry name" value="MAM_2"/>
    <property type="match status" value="6"/>
</dbReference>
<dbReference type="Gene3D" id="2.60.120.200">
    <property type="match status" value="6"/>
</dbReference>
<dbReference type="RefSeq" id="XP_035827016.1">
    <property type="nucleotide sequence ID" value="XM_035971123.1"/>
</dbReference>